<feature type="compositionally biased region" description="Polar residues" evidence="5">
    <location>
        <begin position="562"/>
        <end position="571"/>
    </location>
</feature>
<comment type="similarity">
    <text evidence="3">Belongs to the VAM6/VPS39 family.</text>
</comment>
<dbReference type="Pfam" id="PF10367">
    <property type="entry name" value="zf-Vps39_C"/>
    <property type="match status" value="1"/>
</dbReference>
<feature type="repeat" description="CHCR" evidence="4">
    <location>
        <begin position="803"/>
        <end position="967"/>
    </location>
</feature>
<dbReference type="InterPro" id="IPR032914">
    <property type="entry name" value="Vam6/VPS39/TRAP1"/>
</dbReference>
<dbReference type="EMBL" id="JBBJBU010000010">
    <property type="protein sequence ID" value="KAK7203859.1"/>
    <property type="molecule type" value="Genomic_DNA"/>
</dbReference>
<reference evidence="7 8" key="1">
    <citation type="submission" date="2024-03" db="EMBL/GenBank/DDBJ databases">
        <title>Genome-scale model development and genomic sequencing of the oleaginous clade Lipomyces.</title>
        <authorList>
            <consortium name="Lawrence Berkeley National Laboratory"/>
            <person name="Czajka J.J."/>
            <person name="Han Y."/>
            <person name="Kim J."/>
            <person name="Mondo S.J."/>
            <person name="Hofstad B.A."/>
            <person name="Robles A."/>
            <person name="Haridas S."/>
            <person name="Riley R."/>
            <person name="LaButti K."/>
            <person name="Pangilinan J."/>
            <person name="Andreopoulos W."/>
            <person name="Lipzen A."/>
            <person name="Yan J."/>
            <person name="Wang M."/>
            <person name="Ng V."/>
            <person name="Grigoriev I.V."/>
            <person name="Spatafora J.W."/>
            <person name="Magnuson J.K."/>
            <person name="Baker S.E."/>
            <person name="Pomraning K.R."/>
        </authorList>
    </citation>
    <scope>NUCLEOTIDE SEQUENCE [LARGE SCALE GENOMIC DNA]</scope>
    <source>
        <strain evidence="7 8">Phaff 52-87</strain>
    </source>
</reference>
<dbReference type="InterPro" id="IPR019452">
    <property type="entry name" value="VPS39/TGF_beta_rcpt-assoc_1"/>
</dbReference>
<dbReference type="InterPro" id="IPR001180">
    <property type="entry name" value="CNH_dom"/>
</dbReference>
<dbReference type="PANTHER" id="PTHR12894">
    <property type="entry name" value="CNH DOMAIN CONTAINING"/>
    <property type="match status" value="1"/>
</dbReference>
<protein>
    <recommendedName>
        <fullName evidence="6">CNH domain-containing protein</fullName>
    </recommendedName>
</protein>
<proteinExistence type="inferred from homology"/>
<comment type="caution">
    <text evidence="7">The sequence shown here is derived from an EMBL/GenBank/DDBJ whole genome shotgun (WGS) entry which is preliminary data.</text>
</comment>
<dbReference type="Pfam" id="PF00780">
    <property type="entry name" value="CNH"/>
    <property type="match status" value="1"/>
</dbReference>
<gene>
    <name evidence="7" type="ORF">BZA70DRAFT_259594</name>
</gene>
<organism evidence="7 8">
    <name type="scientific">Myxozyma melibiosi</name>
    <dbReference type="NCBI Taxonomy" id="54550"/>
    <lineage>
        <taxon>Eukaryota</taxon>
        <taxon>Fungi</taxon>
        <taxon>Dikarya</taxon>
        <taxon>Ascomycota</taxon>
        <taxon>Saccharomycotina</taxon>
        <taxon>Lipomycetes</taxon>
        <taxon>Lipomycetales</taxon>
        <taxon>Lipomycetaceae</taxon>
        <taxon>Myxozyma</taxon>
    </lineage>
</organism>
<evidence type="ECO:0000256" key="3">
    <source>
        <dbReference type="ARBA" id="ARBA00038201"/>
    </source>
</evidence>
<name>A0ABR1F1Y3_9ASCO</name>
<dbReference type="InterPro" id="IPR019453">
    <property type="entry name" value="VPS39/TGFA1_Znf"/>
</dbReference>
<feature type="domain" description="CNH" evidence="6">
    <location>
        <begin position="16"/>
        <end position="351"/>
    </location>
</feature>
<accession>A0ABR1F1Y3</accession>
<dbReference type="Proteomes" id="UP001498771">
    <property type="component" value="Unassembled WGS sequence"/>
</dbReference>
<dbReference type="Pfam" id="PF10366">
    <property type="entry name" value="Vps39_1"/>
    <property type="match status" value="1"/>
</dbReference>
<evidence type="ECO:0000313" key="7">
    <source>
        <dbReference type="EMBL" id="KAK7203859.1"/>
    </source>
</evidence>
<evidence type="ECO:0000256" key="5">
    <source>
        <dbReference type="SAM" id="MobiDB-lite"/>
    </source>
</evidence>
<dbReference type="PROSITE" id="PS50219">
    <property type="entry name" value="CNH"/>
    <property type="match status" value="1"/>
</dbReference>
<dbReference type="GeneID" id="90036372"/>
<comment type="subcellular location">
    <subcellularLocation>
        <location evidence="1">Endomembrane system</location>
        <topology evidence="1">Peripheral membrane protein</topology>
    </subcellularLocation>
</comment>
<sequence length="1123" mass="124297">MLRAFAPVPVVELSSKERIQAIYSTNDRLFVGLASGALKVYEIDDSQALSDPDPSSAPSDTSKRSPAKLLTTIDKFIKGSIEQLLGLEEARVLIVLSGGYVHLYDLDTLAYQERLHRTKGAVVFATSSELEFKTPFALPPNTAPEKRPSVADVQRSVSRLVVAAKKKLHCYEWQGAELIGSKEITVPERPRSLTFIKPDRILCGLVVEYFVVDIPASQVSPIFAAGRPVGAIDGVLAGVAANIGSITSSSSASSRKQGCALAARLPEDESVVLVNEFSSAFFSSETGSFMKSKRQIKFKDVPSMLGYSYPFVLSVTANGKKLEVRNPKTYTLLQSINFPTLQHFNDGKNPFVASSRQIWKLSRRSFEEQIEELIGQNQLDEAIALIENVDDVFVSDRSSKLRELKMRRAEILFSKLKFSQSMTLFSEVSAPPERVLKLYPEAISGVAESSEAMKNGTDIPTPEETSAETNGEKSHGPAEVPPTSEATEAEKVDDEERPDEVEASTDAPTDASTSKADANSVSPSQTHDIPTITADTVSLADSTNAEAQKKKDLEIFDRFLRPTTSNSSSSKVDNRNAVGQGSRPAADTLSLSDSLANFLSFGKSSTMRTARSELGNAEYTGPDSMDGKALMKAVRCLLIYLIDARRKIARLTSLQSGTITEEDFDRTASAKLNLASYGSDLEKEACIVDTALLRCYIIINPQLVGPLVRLPNHCDKNAVRQQLLMYGKYSELVDFYFNKKLHGDALALLKQLSDSKKVSEFNGPEHIVRYLQKLGQEHLDLIFEYAKEPVNINEEYGVEIFMANTPEAESLSRKRVEQFLLPISRKLTMKYLEHIVFGLNDLSPDFHNDLALTYLEDVKTNAQLYSSDDEMVQRPVRKLLRLLRESSQYRPEKILAAMPRDSSLFMESKAVLFSRLGEHKRALEIFVFSMKDSQKAQEYCMNVYDSDVPNSKSVFYTLLELYLRPPAKAATNGYGATAPSLPTLRDNFDYPGMNLEAALELLSQHGSRLSAVDALELLPPDIKLTSLGQFFESHLRETNTTINRDRISAALLKAELVRTQQLLVKLKSKNVIISDTKLCPVCLKRLGSSVISVFPNRTVVHYGCAKAYKESSGPRAQTVEKDE</sequence>
<dbReference type="PANTHER" id="PTHR12894:SF49">
    <property type="entry name" value="VAM6_VPS39-LIKE PROTEIN"/>
    <property type="match status" value="1"/>
</dbReference>
<keyword evidence="2" id="KW-0472">Membrane</keyword>
<evidence type="ECO:0000259" key="6">
    <source>
        <dbReference type="PROSITE" id="PS50219"/>
    </source>
</evidence>
<feature type="compositionally biased region" description="Polar residues" evidence="5">
    <location>
        <begin position="506"/>
        <end position="530"/>
    </location>
</feature>
<feature type="compositionally biased region" description="Acidic residues" evidence="5">
    <location>
        <begin position="491"/>
        <end position="503"/>
    </location>
</feature>
<feature type="region of interest" description="Disordered" evidence="5">
    <location>
        <begin position="449"/>
        <end position="530"/>
    </location>
</feature>
<evidence type="ECO:0000256" key="1">
    <source>
        <dbReference type="ARBA" id="ARBA00004184"/>
    </source>
</evidence>
<keyword evidence="8" id="KW-1185">Reference proteome</keyword>
<evidence type="ECO:0000313" key="8">
    <source>
        <dbReference type="Proteomes" id="UP001498771"/>
    </source>
</evidence>
<evidence type="ECO:0000256" key="2">
    <source>
        <dbReference type="ARBA" id="ARBA00023136"/>
    </source>
</evidence>
<feature type="region of interest" description="Disordered" evidence="5">
    <location>
        <begin position="562"/>
        <end position="586"/>
    </location>
</feature>
<dbReference type="PROSITE" id="PS50236">
    <property type="entry name" value="CHCR"/>
    <property type="match status" value="1"/>
</dbReference>
<evidence type="ECO:0000256" key="4">
    <source>
        <dbReference type="PROSITE-ProRule" id="PRU01006"/>
    </source>
</evidence>
<dbReference type="RefSeq" id="XP_064766892.1">
    <property type="nucleotide sequence ID" value="XM_064910860.1"/>
</dbReference>
<dbReference type="InterPro" id="IPR000547">
    <property type="entry name" value="Clathrin_H-chain/VPS_repeat"/>
</dbReference>